<evidence type="ECO:0000313" key="2">
    <source>
        <dbReference type="EMBL" id="OPJ84211.1"/>
    </source>
</evidence>
<accession>A0A1V4KIJ2</accession>
<proteinExistence type="predicted"/>
<comment type="caution">
    <text evidence="2">The sequence shown here is derived from an EMBL/GenBank/DDBJ whole genome shotgun (WGS) entry which is preliminary data.</text>
</comment>
<sequence length="317" mass="35690">MEHAAQKLKYFVSHKSSCEPELLGGTSAFPGKNGQLWTVSETARGVKKTGDNSDEKESIIWCLGYQKSGLYDPGSFFLHHTPNLLDFFSSLISTNKITYPGYSAVNSTCFIGDVDWGETGTEHFLPSTMLSRASGMQAAWNVDEMHSTSFLAVISHQPQGSLKGFLEDFPLNKSTTSIYHDIWISLRILTLTESWASMDHFARWLSDNTGDAQQREEQQQKTSKRMLMEEKSMKKHSRSILIRNLTSQILTLEETKILDNFNLLFQNTEVLSMQLLTHSQCTERQVIPCYQAGNAEEICMGNFVEGSQSDLVCICPE</sequence>
<organism evidence="2 3">
    <name type="scientific">Patagioenas fasciata monilis</name>
    <dbReference type="NCBI Taxonomy" id="372326"/>
    <lineage>
        <taxon>Eukaryota</taxon>
        <taxon>Metazoa</taxon>
        <taxon>Chordata</taxon>
        <taxon>Craniata</taxon>
        <taxon>Vertebrata</taxon>
        <taxon>Euteleostomi</taxon>
        <taxon>Archelosauria</taxon>
        <taxon>Archosauria</taxon>
        <taxon>Dinosauria</taxon>
        <taxon>Saurischia</taxon>
        <taxon>Theropoda</taxon>
        <taxon>Coelurosauria</taxon>
        <taxon>Aves</taxon>
        <taxon>Neognathae</taxon>
        <taxon>Neoaves</taxon>
        <taxon>Columbimorphae</taxon>
        <taxon>Columbiformes</taxon>
        <taxon>Columbidae</taxon>
        <taxon>Patagioenas</taxon>
    </lineage>
</organism>
<feature type="region of interest" description="Disordered" evidence="1">
    <location>
        <begin position="210"/>
        <end position="232"/>
    </location>
</feature>
<dbReference type="AlphaFoldDB" id="A0A1V4KIJ2"/>
<name>A0A1V4KIJ2_PATFA</name>
<reference evidence="2 3" key="1">
    <citation type="submission" date="2016-02" db="EMBL/GenBank/DDBJ databases">
        <title>Band-tailed pigeon sequencing and assembly.</title>
        <authorList>
            <person name="Soares A.E."/>
            <person name="Novak B.J."/>
            <person name="Rice E.S."/>
            <person name="O'Connell B."/>
            <person name="Chang D."/>
            <person name="Weber S."/>
            <person name="Shapiro B."/>
        </authorList>
    </citation>
    <scope>NUCLEOTIDE SEQUENCE [LARGE SCALE GENOMIC DNA]</scope>
    <source>
        <strain evidence="2">BTP2013</strain>
        <tissue evidence="2">Blood</tissue>
    </source>
</reference>
<protein>
    <submittedName>
        <fullName evidence="2">Uncharacterized protein</fullName>
    </submittedName>
</protein>
<keyword evidence="3" id="KW-1185">Reference proteome</keyword>
<evidence type="ECO:0000313" key="3">
    <source>
        <dbReference type="Proteomes" id="UP000190648"/>
    </source>
</evidence>
<dbReference type="EMBL" id="LSYS01003057">
    <property type="protein sequence ID" value="OPJ84211.1"/>
    <property type="molecule type" value="Genomic_DNA"/>
</dbReference>
<evidence type="ECO:0000256" key="1">
    <source>
        <dbReference type="SAM" id="MobiDB-lite"/>
    </source>
</evidence>
<gene>
    <name evidence="2" type="ORF">AV530_015683</name>
</gene>
<dbReference type="Proteomes" id="UP000190648">
    <property type="component" value="Unassembled WGS sequence"/>
</dbReference>